<feature type="transmembrane region" description="Helical" evidence="1">
    <location>
        <begin position="64"/>
        <end position="83"/>
    </location>
</feature>
<dbReference type="RefSeq" id="WP_077279431.1">
    <property type="nucleotide sequence ID" value="NZ_MVBK01000076.1"/>
</dbReference>
<keyword evidence="1" id="KW-0472">Membrane</keyword>
<dbReference type="STRING" id="108003.B1C78_12200"/>
<organism evidence="2 3">
    <name type="scientific">Thioalkalivibrio denitrificans</name>
    <dbReference type="NCBI Taxonomy" id="108003"/>
    <lineage>
        <taxon>Bacteria</taxon>
        <taxon>Pseudomonadati</taxon>
        <taxon>Pseudomonadota</taxon>
        <taxon>Gammaproteobacteria</taxon>
        <taxon>Chromatiales</taxon>
        <taxon>Ectothiorhodospiraceae</taxon>
        <taxon>Thioalkalivibrio</taxon>
    </lineage>
</organism>
<comment type="caution">
    <text evidence="2">The sequence shown here is derived from an EMBL/GenBank/DDBJ whole genome shotgun (WGS) entry which is preliminary data.</text>
</comment>
<feature type="transmembrane region" description="Helical" evidence="1">
    <location>
        <begin position="30"/>
        <end position="52"/>
    </location>
</feature>
<dbReference type="AlphaFoldDB" id="A0A1V3NDH4"/>
<proteinExistence type="predicted"/>
<dbReference type="OrthoDB" id="8857517at2"/>
<keyword evidence="1" id="KW-1133">Transmembrane helix</keyword>
<reference evidence="2 3" key="1">
    <citation type="submission" date="2017-02" db="EMBL/GenBank/DDBJ databases">
        <title>Genomic diversity within the haloalkaliphilic genus Thioalkalivibrio.</title>
        <authorList>
            <person name="Ahn A.-C."/>
            <person name="Meier-Kolthoff J."/>
            <person name="Overmars L."/>
            <person name="Richter M."/>
            <person name="Woyke T."/>
            <person name="Sorokin D.Y."/>
            <person name="Muyzer G."/>
        </authorList>
    </citation>
    <scope>NUCLEOTIDE SEQUENCE [LARGE SCALE GENOMIC DNA]</scope>
    <source>
        <strain evidence="2 3">ALJD</strain>
    </source>
</reference>
<name>A0A1V3NDH4_9GAMM</name>
<dbReference type="Proteomes" id="UP000189462">
    <property type="component" value="Unassembled WGS sequence"/>
</dbReference>
<evidence type="ECO:0000313" key="3">
    <source>
        <dbReference type="Proteomes" id="UP000189462"/>
    </source>
</evidence>
<gene>
    <name evidence="2" type="ORF">B1C78_12200</name>
</gene>
<sequence length="143" mass="16453">MANNDSTDQVAQEIRQIGFIRWHSRTLMRAHLHLITCILGVVVIGVGFEAFSDPQAWWEWVRRYGTMGLGALLVMFGWTHYLVRMQRAQRRADRANCPKCGVYGSFDVKMHGETPADDDEPEDDQAAGWIRVVCRRCGEQWNI</sequence>
<keyword evidence="3" id="KW-1185">Reference proteome</keyword>
<protein>
    <submittedName>
        <fullName evidence="2">Uncharacterized protein</fullName>
    </submittedName>
</protein>
<evidence type="ECO:0000256" key="1">
    <source>
        <dbReference type="SAM" id="Phobius"/>
    </source>
</evidence>
<evidence type="ECO:0000313" key="2">
    <source>
        <dbReference type="EMBL" id="OOG23149.1"/>
    </source>
</evidence>
<dbReference type="EMBL" id="MVBK01000076">
    <property type="protein sequence ID" value="OOG23149.1"/>
    <property type="molecule type" value="Genomic_DNA"/>
</dbReference>
<accession>A0A1V3NDH4</accession>
<keyword evidence="1" id="KW-0812">Transmembrane</keyword>